<gene>
    <name evidence="2" type="ORF">GA0070603_1257</name>
</gene>
<organism evidence="2 3">
    <name type="scientific">Micromonospora chersina</name>
    <dbReference type="NCBI Taxonomy" id="47854"/>
    <lineage>
        <taxon>Bacteria</taxon>
        <taxon>Bacillati</taxon>
        <taxon>Actinomycetota</taxon>
        <taxon>Actinomycetes</taxon>
        <taxon>Micromonosporales</taxon>
        <taxon>Micromonosporaceae</taxon>
        <taxon>Micromonospora</taxon>
    </lineage>
</organism>
<evidence type="ECO:0000313" key="3">
    <source>
        <dbReference type="Proteomes" id="UP000198605"/>
    </source>
</evidence>
<reference evidence="3" key="1">
    <citation type="submission" date="2016-06" db="EMBL/GenBank/DDBJ databases">
        <authorList>
            <person name="Varghese N."/>
            <person name="Submissions Spin"/>
        </authorList>
    </citation>
    <scope>NUCLEOTIDE SEQUENCE [LARGE SCALE GENOMIC DNA]</scope>
    <source>
        <strain evidence="3">DSM 44151</strain>
    </source>
</reference>
<dbReference type="AlphaFoldDB" id="A0A1C6UCU4"/>
<sequence>MDRRSGAKRNSGGIAPDRVRRDAGVTAGRRLRGTLGGVSSFPGSPRTLRGAIIAVDPLGPLSRVVVFQYNPDQVQRTIAPRSGGESGQRAADAHRAWGAPTETITMTVDVDAADQLETGDPVAATVGVLPQLSVLEMLLHPGSVRVIANSVLLAAGTIEILPVELPMAVLVWGPARVVPVRITQLGVTEQAFNPALSPIRATVDVSAQVLTYDDLSLTDVGYGLYLAHLVAKEVLAMVGAVSGAVDAVTDLAGA</sequence>
<dbReference type="EMBL" id="FMIB01000002">
    <property type="protein sequence ID" value="SCL51741.1"/>
    <property type="molecule type" value="Genomic_DNA"/>
</dbReference>
<protein>
    <submittedName>
        <fullName evidence="2">Uncharacterized protein</fullName>
    </submittedName>
</protein>
<evidence type="ECO:0000313" key="2">
    <source>
        <dbReference type="EMBL" id="SCL51741.1"/>
    </source>
</evidence>
<keyword evidence="3" id="KW-1185">Reference proteome</keyword>
<dbReference type="Proteomes" id="UP000198605">
    <property type="component" value="Unassembled WGS sequence"/>
</dbReference>
<evidence type="ECO:0000256" key="1">
    <source>
        <dbReference type="SAM" id="MobiDB-lite"/>
    </source>
</evidence>
<dbReference type="STRING" id="47854.GA0070603_1257"/>
<feature type="region of interest" description="Disordered" evidence="1">
    <location>
        <begin position="1"/>
        <end position="38"/>
    </location>
</feature>
<accession>A0A1C6UCU4</accession>
<proteinExistence type="predicted"/>
<name>A0A1C6UCU4_9ACTN</name>